<evidence type="ECO:0000259" key="3">
    <source>
        <dbReference type="PROSITE" id="PS50821"/>
    </source>
</evidence>
<evidence type="ECO:0000259" key="4">
    <source>
        <dbReference type="PROSITE" id="PS50822"/>
    </source>
</evidence>
<dbReference type="Pfam" id="PF16487">
    <property type="entry name" value="ArgoMid"/>
    <property type="match status" value="1"/>
</dbReference>
<dbReference type="InterPro" id="IPR045246">
    <property type="entry name" value="Piwi_ago-like"/>
</dbReference>
<dbReference type="Gene3D" id="3.30.420.10">
    <property type="entry name" value="Ribonuclease H-like superfamily/Ribonuclease H"/>
    <property type="match status" value="1"/>
</dbReference>
<dbReference type="InterPro" id="IPR014811">
    <property type="entry name" value="ArgoL1"/>
</dbReference>
<evidence type="ECO:0000256" key="1">
    <source>
        <dbReference type="RuleBase" id="RU361178"/>
    </source>
</evidence>
<dbReference type="SMART" id="SM01163">
    <property type="entry name" value="DUF1785"/>
    <property type="match status" value="1"/>
</dbReference>
<dbReference type="InterPro" id="IPR003165">
    <property type="entry name" value="Piwi"/>
</dbReference>
<dbReference type="Pfam" id="PF02170">
    <property type="entry name" value="PAZ"/>
    <property type="match status" value="1"/>
</dbReference>
<proteinExistence type="inferred from homology"/>
<evidence type="ECO:0000313" key="6">
    <source>
        <dbReference type="Proteomes" id="UP000717515"/>
    </source>
</evidence>
<dbReference type="PROSITE" id="PS50822">
    <property type="entry name" value="PIWI"/>
    <property type="match status" value="1"/>
</dbReference>
<comment type="caution">
    <text evidence="5">The sequence shown here is derived from an EMBL/GenBank/DDBJ whole genome shotgun (WGS) entry which is preliminary data.</text>
</comment>
<dbReference type="InterPro" id="IPR032472">
    <property type="entry name" value="ArgoL2"/>
</dbReference>
<name>A0A9P8A7N4_MORAP</name>
<dbReference type="Gene3D" id="3.40.50.2300">
    <property type="match status" value="1"/>
</dbReference>
<accession>A0A9P8A7N4</accession>
<dbReference type="AlphaFoldDB" id="A0A9P8A7N4"/>
<dbReference type="SUPFAM" id="SSF53098">
    <property type="entry name" value="Ribonuclease H-like"/>
    <property type="match status" value="1"/>
</dbReference>
<protein>
    <submittedName>
        <fullName evidence="5">Uncharacterized protein</fullName>
    </submittedName>
</protein>
<dbReference type="PROSITE" id="PS50821">
    <property type="entry name" value="PAZ"/>
    <property type="match status" value="1"/>
</dbReference>
<dbReference type="Pfam" id="PF16488">
    <property type="entry name" value="ArgoL2"/>
    <property type="match status" value="1"/>
</dbReference>
<dbReference type="InterPro" id="IPR036397">
    <property type="entry name" value="RNaseH_sf"/>
</dbReference>
<dbReference type="InterPro" id="IPR036085">
    <property type="entry name" value="PAZ_dom_sf"/>
</dbReference>
<dbReference type="Pfam" id="PF08699">
    <property type="entry name" value="ArgoL1"/>
    <property type="match status" value="1"/>
</dbReference>
<reference evidence="5" key="1">
    <citation type="submission" date="2021-07" db="EMBL/GenBank/DDBJ databases">
        <title>Draft genome of Mortierella alpina, strain LL118, isolated from an aspen leaf litter sample.</title>
        <authorList>
            <person name="Yang S."/>
            <person name="Vinatzer B.A."/>
        </authorList>
    </citation>
    <scope>NUCLEOTIDE SEQUENCE</scope>
    <source>
        <strain evidence="5">LL118</strain>
    </source>
</reference>
<sequence length="904" mass="99835">MLKDPTAQGPISLTDNARRPGFGKEGRPVQVRSNFFAIKKLQVDTIWHYDVSITPDIPADKARQVWKVIETFPEIAKHKTVFDGKCNAYAAEEMPVDKLTRTFELPDAGSSAKGGPSKALAKGPGGGKGKGKGKGKETAEQPAQSGPTKSRNEFTVKIARVARIELEELHRFIRREGPLTPSCLTAIQGKLILHDVYLSNYFSHLFSSLALNIVMSHKLFTNMVSVGRSAFRPDNAQNLGGGIEKWDGIFQSVRPGQGKLYANIDIASTAFIKGGNVAGLIAEMMNVRSPDDLRNGLQPRDIQRLQRHFKGCAFTVVHRGGDFKKRFKVSELSIKSADKITFDQEMNDGKTAKVSIPQYFSAAYSLKLRYPSLPCIGVKARDGKTMYFPVEVCSIVPGKRYMKKLDENQTAEMIKGTCLKPFQRAEKIQANFPVLDFENNEYMKGFKMEVSKEMTVVPARVLTAPEIQYNGKVTAKPQFGGWQMNPSRKMVQGAKLTSWGVLVFENEQRFSRSIVTSFVRVLTETLAENGMNVPQREPPILYAQMGAVEKSVESISATILKSCNSPPQLILVILPSVCQTYSAIKTYCETAHKTGVMTQCVLSKKLRNVNKQYCGMLGLKINSKLGGVNSTLIKASIPFLTDKPTMILGADVTHPAPGESRPSVVAVVGSMDAQAFKYAGRIKVQDSGVEVIDGLKFLVYDLLNTFRAKNGRFPERILFYRDGVSEGQNAQVMATEVAAVKEACQHVNVKYNPPVTFCVVKKRHHARFFPMSNNDADKSGNCVAGTVVDSVITHPSEFDFYLQSHGGLQGTSRPTLYHVLMDENRFTADGLQSLTYRLCHVYARCPKAVSIVPSVYYAHLLAYRARHYQGNDFSDTASSASGSSASNAPTFQTSSDIKNLMYFV</sequence>
<feature type="region of interest" description="Disordered" evidence="2">
    <location>
        <begin position="105"/>
        <end position="152"/>
    </location>
</feature>
<dbReference type="Pfam" id="PF16486">
    <property type="entry name" value="ArgoN"/>
    <property type="match status" value="1"/>
</dbReference>
<comment type="similarity">
    <text evidence="1">Belongs to the argonaute family.</text>
</comment>
<gene>
    <name evidence="5" type="ORF">KVV02_007410</name>
</gene>
<dbReference type="Gene3D" id="2.170.260.10">
    <property type="entry name" value="paz domain"/>
    <property type="match status" value="1"/>
</dbReference>
<dbReference type="InterPro" id="IPR032473">
    <property type="entry name" value="Argonaute_Mid_dom"/>
</dbReference>
<organism evidence="5 6">
    <name type="scientific">Mortierella alpina</name>
    <name type="common">Oleaginous fungus</name>
    <name type="synonym">Mortierella renispora</name>
    <dbReference type="NCBI Taxonomy" id="64518"/>
    <lineage>
        <taxon>Eukaryota</taxon>
        <taxon>Fungi</taxon>
        <taxon>Fungi incertae sedis</taxon>
        <taxon>Mucoromycota</taxon>
        <taxon>Mortierellomycotina</taxon>
        <taxon>Mortierellomycetes</taxon>
        <taxon>Mortierellales</taxon>
        <taxon>Mortierellaceae</taxon>
        <taxon>Mortierella</taxon>
    </lineage>
</organism>
<dbReference type="SUPFAM" id="SSF101690">
    <property type="entry name" value="PAZ domain"/>
    <property type="match status" value="1"/>
</dbReference>
<feature type="domain" description="Piwi" evidence="4">
    <location>
        <begin position="569"/>
        <end position="870"/>
    </location>
</feature>
<evidence type="ECO:0000313" key="5">
    <source>
        <dbReference type="EMBL" id="KAG9324181.1"/>
    </source>
</evidence>
<dbReference type="InterPro" id="IPR003100">
    <property type="entry name" value="PAZ_dom"/>
</dbReference>
<dbReference type="Pfam" id="PF02171">
    <property type="entry name" value="Piwi"/>
    <property type="match status" value="1"/>
</dbReference>
<dbReference type="InterPro" id="IPR032474">
    <property type="entry name" value="Argonaute_N"/>
</dbReference>
<feature type="compositionally biased region" description="Basic and acidic residues" evidence="2">
    <location>
        <begin position="16"/>
        <end position="26"/>
    </location>
</feature>
<dbReference type="CDD" id="cd02846">
    <property type="entry name" value="PAZ_argonaute_like"/>
    <property type="match status" value="1"/>
</dbReference>
<dbReference type="GO" id="GO:0003723">
    <property type="term" value="F:RNA binding"/>
    <property type="evidence" value="ECO:0007669"/>
    <property type="project" value="InterPro"/>
</dbReference>
<dbReference type="SMART" id="SM00949">
    <property type="entry name" value="PAZ"/>
    <property type="match status" value="1"/>
</dbReference>
<dbReference type="InterPro" id="IPR012337">
    <property type="entry name" value="RNaseH-like_sf"/>
</dbReference>
<dbReference type="Proteomes" id="UP000717515">
    <property type="component" value="Unassembled WGS sequence"/>
</dbReference>
<feature type="compositionally biased region" description="Low complexity" evidence="2">
    <location>
        <begin position="108"/>
        <end position="122"/>
    </location>
</feature>
<feature type="domain" description="PAZ" evidence="3">
    <location>
        <begin position="300"/>
        <end position="397"/>
    </location>
</feature>
<feature type="region of interest" description="Disordered" evidence="2">
    <location>
        <begin position="1"/>
        <end position="26"/>
    </location>
</feature>
<dbReference type="PANTHER" id="PTHR22891">
    <property type="entry name" value="EUKARYOTIC TRANSLATION INITIATION FACTOR 2C"/>
    <property type="match status" value="1"/>
</dbReference>
<dbReference type="CDD" id="cd04657">
    <property type="entry name" value="Piwi_ago-like"/>
    <property type="match status" value="1"/>
</dbReference>
<evidence type="ECO:0000256" key="2">
    <source>
        <dbReference type="SAM" id="MobiDB-lite"/>
    </source>
</evidence>
<dbReference type="SMART" id="SM00950">
    <property type="entry name" value="Piwi"/>
    <property type="match status" value="1"/>
</dbReference>
<dbReference type="EMBL" id="JAIFTL010000075">
    <property type="protein sequence ID" value="KAG9324181.1"/>
    <property type="molecule type" value="Genomic_DNA"/>
</dbReference>